<evidence type="ECO:0000256" key="3">
    <source>
        <dbReference type="ARBA" id="ARBA00022989"/>
    </source>
</evidence>
<dbReference type="Pfam" id="PF13813">
    <property type="entry name" value="MBOAT_2"/>
    <property type="match status" value="1"/>
</dbReference>
<dbReference type="InterPro" id="IPR032805">
    <property type="entry name" value="Wax_synthase_dom"/>
</dbReference>
<comment type="caution">
    <text evidence="7">The sequence shown here is derived from an EMBL/GenBank/DDBJ whole genome shotgun (WGS) entry which is preliminary data.</text>
</comment>
<evidence type="ECO:0000313" key="7">
    <source>
        <dbReference type="EMBL" id="KAH6646872.1"/>
    </source>
</evidence>
<dbReference type="AlphaFoldDB" id="A0A9P8RJ78"/>
<dbReference type="Proteomes" id="UP000758603">
    <property type="component" value="Unassembled WGS sequence"/>
</dbReference>
<keyword evidence="8" id="KW-1185">Reference proteome</keyword>
<evidence type="ECO:0000256" key="1">
    <source>
        <dbReference type="ARBA" id="ARBA00004141"/>
    </source>
</evidence>
<dbReference type="RefSeq" id="XP_045953386.1">
    <property type="nucleotide sequence ID" value="XM_046103882.1"/>
</dbReference>
<comment type="subcellular location">
    <subcellularLocation>
        <location evidence="1">Membrane</location>
        <topology evidence="1">Multi-pass membrane protein</topology>
    </subcellularLocation>
</comment>
<feature type="transmembrane region" description="Helical" evidence="5">
    <location>
        <begin position="54"/>
        <end position="73"/>
    </location>
</feature>
<accession>A0A9P8RJ78</accession>
<evidence type="ECO:0000256" key="4">
    <source>
        <dbReference type="ARBA" id="ARBA00023136"/>
    </source>
</evidence>
<evidence type="ECO:0000256" key="5">
    <source>
        <dbReference type="SAM" id="Phobius"/>
    </source>
</evidence>
<keyword evidence="3 5" id="KW-1133">Transmembrane helix</keyword>
<protein>
    <submittedName>
        <fullName evidence="7">Membrane bound O-acyl transferase family-domain-containing protein</fullName>
    </submittedName>
</protein>
<sequence>MLAFLYFVATYSAGVLGLQTSRLSFRILLATLQVLLGYKIFVTFAQIYTLPQMLAFGPLCIIGTAHSITLLLVERWELPTIKTGKQRFDIPGGIRMLANGRYIGTPRAVGGLKQWPSDGSGWVQRWLPTGLRNNPKWAFVIERAVTVLVIVTVQKWLPELPIDRRDLHPKKSNLIRRLGDVSWREVMLRSILVPDFIAQTWLFVNCTYQTLAAVTVALEIYRPEDWPRLFGDISDAYTIRRFWSKFWHRLVYRPYGGLARMLAEKALGLKKSSQIYWPVESFLIFTISGFAHVVVTIALQYRCGLFSDLYFFWLQFLGIAFEETIRRLAGNRIPKNRWLGYVWVYVFFFWCLPKNYFPLWKWNCVPLGV</sequence>
<keyword evidence="7" id="KW-0808">Transferase</keyword>
<feature type="transmembrane region" description="Helical" evidence="5">
    <location>
        <begin position="338"/>
        <end position="357"/>
    </location>
</feature>
<dbReference type="GeneID" id="70132773"/>
<dbReference type="GO" id="GO:0016020">
    <property type="term" value="C:membrane"/>
    <property type="evidence" value="ECO:0007669"/>
    <property type="project" value="UniProtKB-SubCell"/>
</dbReference>
<keyword evidence="2 5" id="KW-0812">Transmembrane</keyword>
<keyword evidence="4 5" id="KW-0472">Membrane</keyword>
<dbReference type="EMBL" id="JAGPXC010000009">
    <property type="protein sequence ID" value="KAH6646872.1"/>
    <property type="molecule type" value="Genomic_DNA"/>
</dbReference>
<feature type="transmembrane region" description="Helical" evidence="5">
    <location>
        <begin position="310"/>
        <end position="326"/>
    </location>
</feature>
<evidence type="ECO:0000256" key="2">
    <source>
        <dbReference type="ARBA" id="ARBA00022692"/>
    </source>
</evidence>
<reference evidence="7" key="1">
    <citation type="journal article" date="2021" name="Nat. Commun.">
        <title>Genetic determinants of endophytism in the Arabidopsis root mycobiome.</title>
        <authorList>
            <person name="Mesny F."/>
            <person name="Miyauchi S."/>
            <person name="Thiergart T."/>
            <person name="Pickel B."/>
            <person name="Atanasova L."/>
            <person name="Karlsson M."/>
            <person name="Huettel B."/>
            <person name="Barry K.W."/>
            <person name="Haridas S."/>
            <person name="Chen C."/>
            <person name="Bauer D."/>
            <person name="Andreopoulos W."/>
            <person name="Pangilinan J."/>
            <person name="LaButti K."/>
            <person name="Riley R."/>
            <person name="Lipzen A."/>
            <person name="Clum A."/>
            <person name="Drula E."/>
            <person name="Henrissat B."/>
            <person name="Kohler A."/>
            <person name="Grigoriev I.V."/>
            <person name="Martin F.M."/>
            <person name="Hacquard S."/>
        </authorList>
    </citation>
    <scope>NUCLEOTIDE SEQUENCE</scope>
    <source>
        <strain evidence="7">MPI-SDFR-AT-0073</strain>
    </source>
</reference>
<dbReference type="OrthoDB" id="1077582at2759"/>
<dbReference type="GO" id="GO:0016740">
    <property type="term" value="F:transferase activity"/>
    <property type="evidence" value="ECO:0007669"/>
    <property type="project" value="UniProtKB-KW"/>
</dbReference>
<evidence type="ECO:0000313" key="8">
    <source>
        <dbReference type="Proteomes" id="UP000758603"/>
    </source>
</evidence>
<evidence type="ECO:0000259" key="6">
    <source>
        <dbReference type="Pfam" id="PF13813"/>
    </source>
</evidence>
<organism evidence="7 8">
    <name type="scientific">Truncatella angustata</name>
    <dbReference type="NCBI Taxonomy" id="152316"/>
    <lineage>
        <taxon>Eukaryota</taxon>
        <taxon>Fungi</taxon>
        <taxon>Dikarya</taxon>
        <taxon>Ascomycota</taxon>
        <taxon>Pezizomycotina</taxon>
        <taxon>Sordariomycetes</taxon>
        <taxon>Xylariomycetidae</taxon>
        <taxon>Amphisphaeriales</taxon>
        <taxon>Sporocadaceae</taxon>
        <taxon>Truncatella</taxon>
    </lineage>
</organism>
<proteinExistence type="predicted"/>
<feature type="transmembrane region" description="Helical" evidence="5">
    <location>
        <begin position="27"/>
        <end position="47"/>
    </location>
</feature>
<name>A0A9P8RJ78_9PEZI</name>
<feature type="transmembrane region" description="Helical" evidence="5">
    <location>
        <begin position="275"/>
        <end position="298"/>
    </location>
</feature>
<gene>
    <name evidence="7" type="ORF">BKA67DRAFT_580784</name>
</gene>
<feature type="domain" description="Wax synthase" evidence="6">
    <location>
        <begin position="226"/>
        <end position="312"/>
    </location>
</feature>